<accession>A0ACC3BIF9</accession>
<dbReference type="EMBL" id="CM020618">
    <property type="protein sequence ID" value="KAK1857716.1"/>
    <property type="molecule type" value="Genomic_DNA"/>
</dbReference>
<organism evidence="1 2">
    <name type="scientific">Pyropia yezoensis</name>
    <name type="common">Susabi-nori</name>
    <name type="synonym">Porphyra yezoensis</name>
    <dbReference type="NCBI Taxonomy" id="2788"/>
    <lineage>
        <taxon>Eukaryota</taxon>
        <taxon>Rhodophyta</taxon>
        <taxon>Bangiophyceae</taxon>
        <taxon>Bangiales</taxon>
        <taxon>Bangiaceae</taxon>
        <taxon>Pyropia</taxon>
    </lineage>
</organism>
<reference evidence="1" key="1">
    <citation type="submission" date="2019-11" db="EMBL/GenBank/DDBJ databases">
        <title>Nori genome reveals adaptations in red seaweeds to the harsh intertidal environment.</title>
        <authorList>
            <person name="Wang D."/>
            <person name="Mao Y."/>
        </authorList>
    </citation>
    <scope>NUCLEOTIDE SEQUENCE</scope>
    <source>
        <tissue evidence="1">Gametophyte</tissue>
    </source>
</reference>
<comment type="caution">
    <text evidence="1">The sequence shown here is derived from an EMBL/GenBank/DDBJ whole genome shotgun (WGS) entry which is preliminary data.</text>
</comment>
<sequence length="508" mass="52748">MTDSVLTRPGAPVDGSVWLRAVAVSNNEPLRAARCKRRKAADQAPVDPEAAESAAPNGTPGSAGAPTTAGKATGKERSRPARRGGGRRNHDSLSSSGELVSLTAALASAAAATANATKPPPAPAASAGNGTGEGAAAAGIPPSPPDVAEPSPQAAYAPPPLPRVLLVHTGGTLGMDDEASYEPAPADAPTDDRPLRRGTGGAYAPTLAPGRLLAQLLSRAPEISTLANVDVKVALNADSCRLGPKEWLLLARLLDRARSDYDAFVVVHGTDTMAYTAAALSLCLAGFRKPIILTGSQRPLSRTRTDARQNLIDALTCATAGRLQEVALCFGGLLLRGNRAQKVSSTAYRAFESPSHPPLAVLGVDVEWNEGALFKDPGVYRPRFKLTPSVLRVPIVPGADPRATYGDLVARGVNGIVLEAFGVGNMPDQRGSGWLPWLRAQRAAGLEVYLTSQCTRGPLAPELYRSGSIALEVGAHTTRMTPEAAVVKLMLCLSYPDLPPSLPIAGEL</sequence>
<keyword evidence="2" id="KW-1185">Reference proteome</keyword>
<protein>
    <submittedName>
        <fullName evidence="1">Uncharacterized protein</fullName>
    </submittedName>
</protein>
<name>A0ACC3BIF9_PYRYE</name>
<gene>
    <name evidence="1" type="ORF">I4F81_000331</name>
</gene>
<evidence type="ECO:0000313" key="2">
    <source>
        <dbReference type="Proteomes" id="UP000798662"/>
    </source>
</evidence>
<evidence type="ECO:0000313" key="1">
    <source>
        <dbReference type="EMBL" id="KAK1857716.1"/>
    </source>
</evidence>
<proteinExistence type="predicted"/>
<dbReference type="Proteomes" id="UP000798662">
    <property type="component" value="Chromosome 1"/>
</dbReference>